<keyword evidence="3" id="KW-0813">Transport</keyword>
<dbReference type="InterPro" id="IPR051313">
    <property type="entry name" value="Bact_iron-sidero_bind"/>
</dbReference>
<dbReference type="Gene3D" id="3.40.50.1980">
    <property type="entry name" value="Nitrogenase molybdenum iron protein domain"/>
    <property type="match status" value="2"/>
</dbReference>
<dbReference type="EMBL" id="JACSPV010000036">
    <property type="protein sequence ID" value="MBD8006727.1"/>
    <property type="molecule type" value="Genomic_DNA"/>
</dbReference>
<dbReference type="PANTHER" id="PTHR30532">
    <property type="entry name" value="IRON III DICITRATE-BINDING PERIPLASMIC PROTEIN"/>
    <property type="match status" value="1"/>
</dbReference>
<dbReference type="CDD" id="cd01138">
    <property type="entry name" value="FeuA"/>
    <property type="match status" value="1"/>
</dbReference>
<evidence type="ECO:0000259" key="8">
    <source>
        <dbReference type="PROSITE" id="PS50983"/>
    </source>
</evidence>
<evidence type="ECO:0000256" key="7">
    <source>
        <dbReference type="SAM" id="SignalP"/>
    </source>
</evidence>
<evidence type="ECO:0000256" key="1">
    <source>
        <dbReference type="ARBA" id="ARBA00004193"/>
    </source>
</evidence>
<reference evidence="9 10" key="1">
    <citation type="submission" date="2020-08" db="EMBL/GenBank/DDBJ databases">
        <title>A Genomic Blueprint of the Chicken Gut Microbiome.</title>
        <authorList>
            <person name="Gilroy R."/>
            <person name="Ravi A."/>
            <person name="Getino M."/>
            <person name="Pursley I."/>
            <person name="Horton D.L."/>
            <person name="Alikhan N.-F."/>
            <person name="Baker D."/>
            <person name="Gharbi K."/>
            <person name="Hall N."/>
            <person name="Watson M."/>
            <person name="Adriaenssens E.M."/>
            <person name="Foster-Nyarko E."/>
            <person name="Jarju S."/>
            <person name="Secka A."/>
            <person name="Antonio M."/>
            <person name="Oren A."/>
            <person name="Chaudhuri R."/>
            <person name="La Ragione R.M."/>
            <person name="Hildebrand F."/>
            <person name="Pallen M.J."/>
        </authorList>
    </citation>
    <scope>NUCLEOTIDE SEQUENCE [LARGE SCALE GENOMIC DNA]</scope>
    <source>
        <strain evidence="9 10">Sa1BUA2</strain>
    </source>
</reference>
<comment type="subcellular location">
    <subcellularLocation>
        <location evidence="1">Cell membrane</location>
        <topology evidence="1">Lipid-anchor</topology>
    </subcellularLocation>
</comment>
<comment type="caution">
    <text evidence="9">The sequence shown here is derived from an EMBL/GenBank/DDBJ whole genome shotgun (WGS) entry which is preliminary data.</text>
</comment>
<comment type="similarity">
    <text evidence="2">Belongs to the bacterial solute-binding protein 8 family.</text>
</comment>
<dbReference type="RefSeq" id="WP_191814830.1">
    <property type="nucleotide sequence ID" value="NZ_JACSPV010000036.1"/>
</dbReference>
<feature type="signal peptide" evidence="7">
    <location>
        <begin position="1"/>
        <end position="19"/>
    </location>
</feature>
<evidence type="ECO:0000256" key="2">
    <source>
        <dbReference type="ARBA" id="ARBA00008814"/>
    </source>
</evidence>
<evidence type="ECO:0000313" key="9">
    <source>
        <dbReference type="EMBL" id="MBD8006727.1"/>
    </source>
</evidence>
<dbReference type="SUPFAM" id="SSF53807">
    <property type="entry name" value="Helical backbone' metal receptor"/>
    <property type="match status" value="1"/>
</dbReference>
<keyword evidence="5" id="KW-0564">Palmitate</keyword>
<evidence type="ECO:0000256" key="6">
    <source>
        <dbReference type="ARBA" id="ARBA00023288"/>
    </source>
</evidence>
<dbReference type="PROSITE" id="PS50983">
    <property type="entry name" value="FE_B12_PBP"/>
    <property type="match status" value="1"/>
</dbReference>
<sequence>MKRFIVITTILLLVLSACSKESKNDTDANDLVAYKDDSGGTVMVPKHPERIVVHANSYAGYPLALGVTPVGLSDFAMKNDYFADYIKDVTNIGDKPLEAILELKPDLIIAFTTTPDLEELEKIAPTVVYEPVKRDFKEQLVEIGKLIGKEEEADKWIADWNAKIEADKKKVQEKIGSSTISILGVGDKEVIAYGNRYSRGGEIIYDELELTAPEAVQKYAIEGQGYAALSLEKLNEYAGDYIFIEDNANFRETEKTAIWQGLEAVKQNRVFMIDETNDYFNDPISLEAQRKSIVESLMQ</sequence>
<feature type="chain" id="PRO_5047091960" evidence="7">
    <location>
        <begin position="20"/>
        <end position="299"/>
    </location>
</feature>
<dbReference type="PANTHER" id="PTHR30532:SF26">
    <property type="entry name" value="IRON(3+)-HYDROXAMATE-BINDING PROTEIN FHUD"/>
    <property type="match status" value="1"/>
</dbReference>
<keyword evidence="10" id="KW-1185">Reference proteome</keyword>
<gene>
    <name evidence="9" type="ORF">H9631_16730</name>
</gene>
<proteinExistence type="inferred from homology"/>
<keyword evidence="4 7" id="KW-0732">Signal</keyword>
<evidence type="ECO:0000256" key="5">
    <source>
        <dbReference type="ARBA" id="ARBA00023139"/>
    </source>
</evidence>
<name>A0ABR8VPT9_9BACI</name>
<accession>A0ABR8VPT9</accession>
<keyword evidence="6" id="KW-0449">Lipoprotein</keyword>
<organism evidence="9 10">
    <name type="scientific">Bacillus norwichensis</name>
    <dbReference type="NCBI Taxonomy" id="2762217"/>
    <lineage>
        <taxon>Bacteria</taxon>
        <taxon>Bacillati</taxon>
        <taxon>Bacillota</taxon>
        <taxon>Bacilli</taxon>
        <taxon>Bacillales</taxon>
        <taxon>Bacillaceae</taxon>
        <taxon>Bacillus</taxon>
    </lineage>
</organism>
<dbReference type="PROSITE" id="PS51257">
    <property type="entry name" value="PROKAR_LIPOPROTEIN"/>
    <property type="match status" value="1"/>
</dbReference>
<evidence type="ECO:0000256" key="3">
    <source>
        <dbReference type="ARBA" id="ARBA00022448"/>
    </source>
</evidence>
<feature type="domain" description="Fe/B12 periplasmic-binding" evidence="8">
    <location>
        <begin position="50"/>
        <end position="299"/>
    </location>
</feature>
<dbReference type="Pfam" id="PF01497">
    <property type="entry name" value="Peripla_BP_2"/>
    <property type="match status" value="1"/>
</dbReference>
<dbReference type="Proteomes" id="UP000648182">
    <property type="component" value="Unassembled WGS sequence"/>
</dbReference>
<evidence type="ECO:0000256" key="4">
    <source>
        <dbReference type="ARBA" id="ARBA00022729"/>
    </source>
</evidence>
<dbReference type="InterPro" id="IPR002491">
    <property type="entry name" value="ABC_transptr_periplasmic_BD"/>
</dbReference>
<evidence type="ECO:0000313" key="10">
    <source>
        <dbReference type="Proteomes" id="UP000648182"/>
    </source>
</evidence>
<protein>
    <submittedName>
        <fullName evidence="9">Iron-hydroxamate ABC transporter substrate-binding protein</fullName>
    </submittedName>
</protein>